<protein>
    <recommendedName>
        <fullName evidence="4">Holin</fullName>
    </recommendedName>
</protein>
<organism evidence="2 3">
    <name type="scientific">Lacticaseibacillus pabuli</name>
    <dbReference type="NCBI Taxonomy" id="3025672"/>
    <lineage>
        <taxon>Bacteria</taxon>
        <taxon>Bacillati</taxon>
        <taxon>Bacillota</taxon>
        <taxon>Bacilli</taxon>
        <taxon>Lactobacillales</taxon>
        <taxon>Lactobacillaceae</taxon>
        <taxon>Lacticaseibacillus</taxon>
    </lineage>
</organism>
<dbReference type="RefSeq" id="WP_274261946.1">
    <property type="nucleotide sequence ID" value="NZ_CP117884.1"/>
</dbReference>
<evidence type="ECO:0008006" key="4">
    <source>
        <dbReference type="Google" id="ProtNLM"/>
    </source>
</evidence>
<keyword evidence="3" id="KW-1185">Reference proteome</keyword>
<accession>A0ABY7WV25</accession>
<keyword evidence="1" id="KW-0175">Coiled coil</keyword>
<evidence type="ECO:0000313" key="2">
    <source>
        <dbReference type="EMBL" id="WDF83651.1"/>
    </source>
</evidence>
<dbReference type="EMBL" id="CP117884">
    <property type="protein sequence ID" value="WDF83651.1"/>
    <property type="molecule type" value="Genomic_DNA"/>
</dbReference>
<gene>
    <name evidence="2" type="ORF">PQ472_05285</name>
</gene>
<dbReference type="Proteomes" id="UP001220377">
    <property type="component" value="Chromosome"/>
</dbReference>
<proteinExistence type="predicted"/>
<reference evidence="2 3" key="1">
    <citation type="submission" date="2023-02" db="EMBL/GenBank/DDBJ databases">
        <title>Genome sequence of Lacticaseibacillus sp. KACC 23028.</title>
        <authorList>
            <person name="Kim S."/>
            <person name="Heo J."/>
            <person name="Kwon S.-W."/>
        </authorList>
    </citation>
    <scope>NUCLEOTIDE SEQUENCE [LARGE SCALE GENOMIC DNA]</scope>
    <source>
        <strain evidence="2 3">KACC 23028</strain>
    </source>
</reference>
<feature type="coiled-coil region" evidence="1">
    <location>
        <begin position="46"/>
        <end position="101"/>
    </location>
</feature>
<evidence type="ECO:0000313" key="3">
    <source>
        <dbReference type="Proteomes" id="UP001220377"/>
    </source>
</evidence>
<name>A0ABY7WV25_9LACO</name>
<sequence>MSTILLPGLISGIVAVIVAIVTSRTNIKTADKSNTASTEGIYAQELPELLEQIRRLNDERTKLSQQQIESDRVIAELRGQVRKLSAQLTELNQRLKEGEKNED</sequence>
<evidence type="ECO:0000256" key="1">
    <source>
        <dbReference type="SAM" id="Coils"/>
    </source>
</evidence>